<accession>A0A5B7EHL0</accession>
<comment type="caution">
    <text evidence="1">The sequence shown here is derived from an EMBL/GenBank/DDBJ whole genome shotgun (WGS) entry which is preliminary data.</text>
</comment>
<dbReference type="AlphaFoldDB" id="A0A5B7EHL0"/>
<gene>
    <name evidence="1" type="ORF">E2C01_026987</name>
</gene>
<sequence length="87" mass="10061">MVVCWQGKLCLEGAAVPATVQLKKQIEDHFYPQIKRGKGQQMELVYRSHTEEDLFQRKHNMYHSTSTLSACVYFSGKEPLCNNNKLQ</sequence>
<proteinExistence type="predicted"/>
<keyword evidence="2" id="KW-1185">Reference proteome</keyword>
<reference evidence="1 2" key="1">
    <citation type="submission" date="2019-05" db="EMBL/GenBank/DDBJ databases">
        <title>Another draft genome of Portunus trituberculatus and its Hox gene families provides insights of decapod evolution.</title>
        <authorList>
            <person name="Jeong J.-H."/>
            <person name="Song I."/>
            <person name="Kim S."/>
            <person name="Choi T."/>
            <person name="Kim D."/>
            <person name="Ryu S."/>
            <person name="Kim W."/>
        </authorList>
    </citation>
    <scope>NUCLEOTIDE SEQUENCE [LARGE SCALE GENOMIC DNA]</scope>
    <source>
        <tissue evidence="1">Muscle</tissue>
    </source>
</reference>
<protein>
    <submittedName>
        <fullName evidence="1">Uncharacterized protein</fullName>
    </submittedName>
</protein>
<dbReference type="Proteomes" id="UP000324222">
    <property type="component" value="Unassembled WGS sequence"/>
</dbReference>
<organism evidence="1 2">
    <name type="scientific">Portunus trituberculatus</name>
    <name type="common">Swimming crab</name>
    <name type="synonym">Neptunus trituberculatus</name>
    <dbReference type="NCBI Taxonomy" id="210409"/>
    <lineage>
        <taxon>Eukaryota</taxon>
        <taxon>Metazoa</taxon>
        <taxon>Ecdysozoa</taxon>
        <taxon>Arthropoda</taxon>
        <taxon>Crustacea</taxon>
        <taxon>Multicrustacea</taxon>
        <taxon>Malacostraca</taxon>
        <taxon>Eumalacostraca</taxon>
        <taxon>Eucarida</taxon>
        <taxon>Decapoda</taxon>
        <taxon>Pleocyemata</taxon>
        <taxon>Brachyura</taxon>
        <taxon>Eubrachyura</taxon>
        <taxon>Portunoidea</taxon>
        <taxon>Portunidae</taxon>
        <taxon>Portuninae</taxon>
        <taxon>Portunus</taxon>
    </lineage>
</organism>
<name>A0A5B7EHL0_PORTR</name>
<evidence type="ECO:0000313" key="2">
    <source>
        <dbReference type="Proteomes" id="UP000324222"/>
    </source>
</evidence>
<dbReference type="EMBL" id="VSRR010002873">
    <property type="protein sequence ID" value="MPC33632.1"/>
    <property type="molecule type" value="Genomic_DNA"/>
</dbReference>
<evidence type="ECO:0000313" key="1">
    <source>
        <dbReference type="EMBL" id="MPC33632.1"/>
    </source>
</evidence>